<evidence type="ECO:0000256" key="4">
    <source>
        <dbReference type="ARBA" id="ARBA00022475"/>
    </source>
</evidence>
<keyword evidence="11" id="KW-1185">Reference proteome</keyword>
<keyword evidence="5 8" id="KW-0812">Transmembrane</keyword>
<evidence type="ECO:0000256" key="9">
    <source>
        <dbReference type="SAM" id="Phobius"/>
    </source>
</evidence>
<evidence type="ECO:0000256" key="6">
    <source>
        <dbReference type="ARBA" id="ARBA00022989"/>
    </source>
</evidence>
<dbReference type="EMBL" id="JARXIC010000034">
    <property type="protein sequence ID" value="MDQ8195836.1"/>
    <property type="molecule type" value="Genomic_DNA"/>
</dbReference>
<dbReference type="PANTHER" id="PTHR43337:SF1">
    <property type="entry name" value="XANTHINE_URACIL PERMEASE C887.17-RELATED"/>
    <property type="match status" value="1"/>
</dbReference>
<evidence type="ECO:0000256" key="5">
    <source>
        <dbReference type="ARBA" id="ARBA00022692"/>
    </source>
</evidence>
<feature type="transmembrane region" description="Helical" evidence="9">
    <location>
        <begin position="170"/>
        <end position="187"/>
    </location>
</feature>
<dbReference type="InterPro" id="IPR026033">
    <property type="entry name" value="Azg-like_bact_archaea"/>
</dbReference>
<feature type="transmembrane region" description="Helical" evidence="9">
    <location>
        <begin position="251"/>
        <end position="274"/>
    </location>
</feature>
<keyword evidence="7 8" id="KW-0472">Membrane</keyword>
<dbReference type="Pfam" id="PF00860">
    <property type="entry name" value="Xan_ur_permease"/>
    <property type="match status" value="1"/>
</dbReference>
<name>A0ABU1AM22_9BACT</name>
<evidence type="ECO:0000256" key="2">
    <source>
        <dbReference type="ARBA" id="ARBA00005697"/>
    </source>
</evidence>
<feature type="transmembrane region" description="Helical" evidence="9">
    <location>
        <begin position="102"/>
        <end position="118"/>
    </location>
</feature>
<comment type="subcellular location">
    <subcellularLocation>
        <location evidence="1 8">Cell membrane</location>
        <topology evidence="1 8">Multi-pass membrane protein</topology>
    </subcellularLocation>
</comment>
<proteinExistence type="inferred from homology"/>
<evidence type="ECO:0000256" key="7">
    <source>
        <dbReference type="ARBA" id="ARBA00023136"/>
    </source>
</evidence>
<feature type="transmembrane region" description="Helical" evidence="9">
    <location>
        <begin position="12"/>
        <end position="33"/>
    </location>
</feature>
<feature type="transmembrane region" description="Helical" evidence="9">
    <location>
        <begin position="192"/>
        <end position="209"/>
    </location>
</feature>
<evidence type="ECO:0000313" key="10">
    <source>
        <dbReference type="EMBL" id="MDQ8195836.1"/>
    </source>
</evidence>
<accession>A0ABU1AM22</accession>
<reference evidence="10 11" key="1">
    <citation type="submission" date="2023-04" db="EMBL/GenBank/DDBJ databases">
        <title>A novel bacteria isolated from coastal sediment.</title>
        <authorList>
            <person name="Liu X.-J."/>
            <person name="Du Z.-J."/>
        </authorList>
    </citation>
    <scope>NUCLEOTIDE SEQUENCE [LARGE SCALE GENOMIC DNA]</scope>
    <source>
        <strain evidence="10 11">SDUM461004</strain>
    </source>
</reference>
<feature type="transmembrane region" description="Helical" evidence="9">
    <location>
        <begin position="48"/>
        <end position="68"/>
    </location>
</feature>
<sequence>MLKFFQFEAHKTNLRTELIAGLTTFTAMAYILVVNPMLLGNAGMDPQAVMIATAIAAAIGCFLMAFLANYPIALAPGMGTNAYFAFIIVLGMGIPWQGALSLTFWNGIIFLLLSASGIRKQIIDAVPKGLQVGIQAGIGFFIALLGLKAAGLVQASPATIITHGDFSNPVVLLGLGGLFAICILTVWRIPGAIIISMLALAISGLFILTPESTAQTPTMITTIPENFFALPSGLGETFLQLDWLYPFKNFASLQVLFVLLILDLFDSVGTIIGLSRRAKLLDENEQLPRANRALSADAMASICGALLGTSTTTSYVESAAGIEAGGRTGFTSVVVGLCFLIAIFCYPMIAAIPAIATAPALIFVGLLMGEGLRHVPYEEYTERVTAILTAITIPLFFSVTHGIAIGFLLYIFLRVTSGKARQLHWMTYAIGAMFVLFYIVE</sequence>
<dbReference type="Proteomes" id="UP001243717">
    <property type="component" value="Unassembled WGS sequence"/>
</dbReference>
<dbReference type="PIRSF" id="PIRSF005353">
    <property type="entry name" value="PbuG"/>
    <property type="match status" value="1"/>
</dbReference>
<feature type="transmembrane region" description="Helical" evidence="9">
    <location>
        <begin position="423"/>
        <end position="440"/>
    </location>
</feature>
<dbReference type="InterPro" id="IPR006043">
    <property type="entry name" value="NCS2"/>
</dbReference>
<feature type="transmembrane region" description="Helical" evidence="9">
    <location>
        <begin position="386"/>
        <end position="411"/>
    </location>
</feature>
<gene>
    <name evidence="10" type="ORF">QEH59_15490</name>
</gene>
<keyword evidence="6 8" id="KW-1133">Transmembrane helix</keyword>
<evidence type="ECO:0000256" key="8">
    <source>
        <dbReference type="PIRNR" id="PIRNR005353"/>
    </source>
</evidence>
<keyword evidence="4 8" id="KW-1003">Cell membrane</keyword>
<organism evidence="10 11">
    <name type="scientific">Thalassobacterium sedimentorum</name>
    <dbReference type="NCBI Taxonomy" id="3041258"/>
    <lineage>
        <taxon>Bacteria</taxon>
        <taxon>Pseudomonadati</taxon>
        <taxon>Verrucomicrobiota</taxon>
        <taxon>Opitutia</taxon>
        <taxon>Puniceicoccales</taxon>
        <taxon>Coraliomargaritaceae</taxon>
        <taxon>Thalassobacterium</taxon>
    </lineage>
</organism>
<comment type="similarity">
    <text evidence="2 8">Belongs to the nucleobase:cation symporter-2 (NCS2) (TC 2.A.40) family. Azg-like subfamily.</text>
</comment>
<evidence type="ECO:0000256" key="1">
    <source>
        <dbReference type="ARBA" id="ARBA00004651"/>
    </source>
</evidence>
<keyword evidence="3 8" id="KW-0813">Transport</keyword>
<dbReference type="PANTHER" id="PTHR43337">
    <property type="entry name" value="XANTHINE/URACIL PERMEASE C887.17-RELATED"/>
    <property type="match status" value="1"/>
</dbReference>
<evidence type="ECO:0000256" key="3">
    <source>
        <dbReference type="ARBA" id="ARBA00022448"/>
    </source>
</evidence>
<comment type="caution">
    <text evidence="10">The sequence shown here is derived from an EMBL/GenBank/DDBJ whole genome shotgun (WGS) entry which is preliminary data.</text>
</comment>
<dbReference type="InterPro" id="IPR045018">
    <property type="entry name" value="Azg-like"/>
</dbReference>
<protein>
    <submittedName>
        <fullName evidence="10">NCS2 family permease</fullName>
    </submittedName>
</protein>
<feature type="transmembrane region" description="Helical" evidence="9">
    <location>
        <begin position="130"/>
        <end position="150"/>
    </location>
</feature>
<feature type="transmembrane region" description="Helical" evidence="9">
    <location>
        <begin position="80"/>
        <end position="96"/>
    </location>
</feature>
<evidence type="ECO:0000313" key="11">
    <source>
        <dbReference type="Proteomes" id="UP001243717"/>
    </source>
</evidence>
<dbReference type="RefSeq" id="WP_308986285.1">
    <property type="nucleotide sequence ID" value="NZ_JARXIC010000034.1"/>
</dbReference>
<feature type="transmembrane region" description="Helical" evidence="9">
    <location>
        <begin position="333"/>
        <end position="366"/>
    </location>
</feature>